<dbReference type="PROSITE" id="PS00211">
    <property type="entry name" value="ABC_TRANSPORTER_1"/>
    <property type="match status" value="1"/>
</dbReference>
<dbReference type="InterPro" id="IPR017871">
    <property type="entry name" value="ABC_transporter-like_CS"/>
</dbReference>
<feature type="domain" description="ABC transporter" evidence="6">
    <location>
        <begin position="2"/>
        <end position="227"/>
    </location>
</feature>
<accession>A0ABT3H5D9</accession>
<dbReference type="PROSITE" id="PS50893">
    <property type="entry name" value="ABC_TRANSPORTER_2"/>
    <property type="match status" value="1"/>
</dbReference>
<protein>
    <submittedName>
        <fullName evidence="7">ABC transporter ATP-binding protein</fullName>
    </submittedName>
</protein>
<dbReference type="Pfam" id="PF00005">
    <property type="entry name" value="ABC_tran"/>
    <property type="match status" value="1"/>
</dbReference>
<keyword evidence="8" id="KW-1185">Reference proteome</keyword>
<keyword evidence="4 7" id="KW-0067">ATP-binding</keyword>
<dbReference type="EMBL" id="JAPDFL010000002">
    <property type="protein sequence ID" value="MCW1934905.1"/>
    <property type="molecule type" value="Genomic_DNA"/>
</dbReference>
<evidence type="ECO:0000256" key="4">
    <source>
        <dbReference type="ARBA" id="ARBA00022840"/>
    </source>
</evidence>
<dbReference type="SMART" id="SM00382">
    <property type="entry name" value="AAA"/>
    <property type="match status" value="1"/>
</dbReference>
<dbReference type="InterPro" id="IPR003593">
    <property type="entry name" value="AAA+_ATPase"/>
</dbReference>
<sequence>MLQLDEVSAWYGQARALDAVTLTVETGQTHALVGANGAGKSTLLRLLCGLVPVYTGTITLNGKPYDPRKASADGVALVPEGRLLFDSLTVEENVILGARDRAGPWSLTALYALFPILSEKRHARPSDLSGGQQQMVAIARALATNPAVLLCDEIALGLAPAVVGDVYVALARVRAQGMTVLLVDQDIARACRVSTHVTCLLKGRVSHQAPAAGVTAQSLRAAYFGVAG</sequence>
<dbReference type="RefSeq" id="WP_264507792.1">
    <property type="nucleotide sequence ID" value="NZ_JAPDFL010000002.1"/>
</dbReference>
<dbReference type="GO" id="GO:0005524">
    <property type="term" value="F:ATP binding"/>
    <property type="evidence" value="ECO:0007669"/>
    <property type="project" value="UniProtKB-KW"/>
</dbReference>
<dbReference type="InterPro" id="IPR003439">
    <property type="entry name" value="ABC_transporter-like_ATP-bd"/>
</dbReference>
<reference evidence="7 8" key="1">
    <citation type="submission" date="2022-10" db="EMBL/GenBank/DDBJ databases">
        <title>Pararhodobacter sp. nov., isolated from marine algae.</title>
        <authorList>
            <person name="Choi B.J."/>
            <person name="Kim J.M."/>
            <person name="Lee J.K."/>
            <person name="Choi D.G."/>
            <person name="Jeon C.O."/>
        </authorList>
    </citation>
    <scope>NUCLEOTIDE SEQUENCE [LARGE SCALE GENOMIC DNA]</scope>
    <source>
        <strain evidence="7 8">ZQ420</strain>
    </source>
</reference>
<gene>
    <name evidence="7" type="ORF">OKW52_22295</name>
</gene>
<evidence type="ECO:0000256" key="3">
    <source>
        <dbReference type="ARBA" id="ARBA00022741"/>
    </source>
</evidence>
<evidence type="ECO:0000256" key="1">
    <source>
        <dbReference type="ARBA" id="ARBA00005417"/>
    </source>
</evidence>
<comment type="caution">
    <text evidence="7">The sequence shown here is derived from an EMBL/GenBank/DDBJ whole genome shotgun (WGS) entry which is preliminary data.</text>
</comment>
<keyword evidence="2" id="KW-0813">Transport</keyword>
<dbReference type="Gene3D" id="3.40.50.300">
    <property type="entry name" value="P-loop containing nucleotide triphosphate hydrolases"/>
    <property type="match status" value="1"/>
</dbReference>
<organism evidence="7 8">
    <name type="scientific">Pararhodobacter zhoushanensis</name>
    <dbReference type="NCBI Taxonomy" id="2479545"/>
    <lineage>
        <taxon>Bacteria</taxon>
        <taxon>Pseudomonadati</taxon>
        <taxon>Pseudomonadota</taxon>
        <taxon>Alphaproteobacteria</taxon>
        <taxon>Rhodobacterales</taxon>
        <taxon>Paracoccaceae</taxon>
        <taxon>Pararhodobacter</taxon>
    </lineage>
</organism>
<dbReference type="PANTHER" id="PTHR43820">
    <property type="entry name" value="HIGH-AFFINITY BRANCHED-CHAIN AMINO ACID TRANSPORT ATP-BINDING PROTEIN LIVF"/>
    <property type="match status" value="1"/>
</dbReference>
<keyword evidence="3" id="KW-0547">Nucleotide-binding</keyword>
<comment type="similarity">
    <text evidence="1">Belongs to the ABC transporter superfamily.</text>
</comment>
<dbReference type="InterPro" id="IPR027417">
    <property type="entry name" value="P-loop_NTPase"/>
</dbReference>
<dbReference type="InterPro" id="IPR052156">
    <property type="entry name" value="BCAA_Transport_ATP-bd_LivF"/>
</dbReference>
<evidence type="ECO:0000256" key="5">
    <source>
        <dbReference type="ARBA" id="ARBA00022970"/>
    </source>
</evidence>
<evidence type="ECO:0000313" key="7">
    <source>
        <dbReference type="EMBL" id="MCW1934905.1"/>
    </source>
</evidence>
<proteinExistence type="inferred from homology"/>
<evidence type="ECO:0000256" key="2">
    <source>
        <dbReference type="ARBA" id="ARBA00022448"/>
    </source>
</evidence>
<evidence type="ECO:0000313" key="8">
    <source>
        <dbReference type="Proteomes" id="UP001208938"/>
    </source>
</evidence>
<evidence type="ECO:0000259" key="6">
    <source>
        <dbReference type="PROSITE" id="PS50893"/>
    </source>
</evidence>
<dbReference type="CDD" id="cd03224">
    <property type="entry name" value="ABC_TM1139_LivF_branched"/>
    <property type="match status" value="1"/>
</dbReference>
<dbReference type="SUPFAM" id="SSF52540">
    <property type="entry name" value="P-loop containing nucleoside triphosphate hydrolases"/>
    <property type="match status" value="1"/>
</dbReference>
<name>A0ABT3H5D9_9RHOB</name>
<dbReference type="PANTHER" id="PTHR43820:SF5">
    <property type="entry name" value="HIGH-AFFINITY BRANCHED-CHAIN AMINO ACID TRANSPORT ATP-BINDING PROTEIN"/>
    <property type="match status" value="1"/>
</dbReference>
<dbReference type="Proteomes" id="UP001208938">
    <property type="component" value="Unassembled WGS sequence"/>
</dbReference>
<keyword evidence="5" id="KW-0029">Amino-acid transport</keyword>